<dbReference type="SUPFAM" id="SSF54909">
    <property type="entry name" value="Dimeric alpha+beta barrel"/>
    <property type="match status" value="1"/>
</dbReference>
<feature type="domain" description="YCII-related" evidence="2">
    <location>
        <begin position="1"/>
        <end position="86"/>
    </location>
</feature>
<dbReference type="PANTHER" id="PTHR33606">
    <property type="entry name" value="PROTEIN YCII"/>
    <property type="match status" value="1"/>
</dbReference>
<dbReference type="Pfam" id="PF03795">
    <property type="entry name" value="YCII"/>
    <property type="match status" value="1"/>
</dbReference>
<keyword evidence="4" id="KW-1185">Reference proteome</keyword>
<organism evidence="3 4">
    <name type="scientific">Flexivirga endophytica</name>
    <dbReference type="NCBI Taxonomy" id="1849103"/>
    <lineage>
        <taxon>Bacteria</taxon>
        <taxon>Bacillati</taxon>
        <taxon>Actinomycetota</taxon>
        <taxon>Actinomycetes</taxon>
        <taxon>Micrococcales</taxon>
        <taxon>Dermacoccaceae</taxon>
        <taxon>Flexivirga</taxon>
    </lineage>
</organism>
<reference evidence="3" key="1">
    <citation type="journal article" date="2014" name="Int. J. Syst. Evol. Microbiol.">
        <title>Complete genome sequence of Corynebacterium casei LMG S-19264T (=DSM 44701T), isolated from a smear-ripened cheese.</title>
        <authorList>
            <consortium name="US DOE Joint Genome Institute (JGI-PGF)"/>
            <person name="Walter F."/>
            <person name="Albersmeier A."/>
            <person name="Kalinowski J."/>
            <person name="Ruckert C."/>
        </authorList>
    </citation>
    <scope>NUCLEOTIDE SEQUENCE</scope>
    <source>
        <strain evidence="3">CGMCC 1.15085</strain>
    </source>
</reference>
<gene>
    <name evidence="3" type="ORF">GCM10011492_42200</name>
</gene>
<dbReference type="InterPro" id="IPR051807">
    <property type="entry name" value="Sec-metab_biosynth-assoc"/>
</dbReference>
<dbReference type="RefSeq" id="WP_188839057.1">
    <property type="nucleotide sequence ID" value="NZ_BMHI01000008.1"/>
</dbReference>
<dbReference type="EMBL" id="BMHI01000008">
    <property type="protein sequence ID" value="GGB46666.1"/>
    <property type="molecule type" value="Genomic_DNA"/>
</dbReference>
<proteinExistence type="inferred from homology"/>
<dbReference type="PANTHER" id="PTHR33606:SF3">
    <property type="entry name" value="PROTEIN YCII"/>
    <property type="match status" value="1"/>
</dbReference>
<evidence type="ECO:0000313" key="3">
    <source>
        <dbReference type="EMBL" id="GGB46666.1"/>
    </source>
</evidence>
<dbReference type="Gene3D" id="3.30.70.1060">
    <property type="entry name" value="Dimeric alpha+beta barrel"/>
    <property type="match status" value="1"/>
</dbReference>
<name>A0A916TJA4_9MICO</name>
<dbReference type="InterPro" id="IPR005545">
    <property type="entry name" value="YCII"/>
</dbReference>
<protein>
    <recommendedName>
        <fullName evidence="2">YCII-related domain-containing protein</fullName>
    </recommendedName>
</protein>
<dbReference type="AlphaFoldDB" id="A0A916TJA4"/>
<evidence type="ECO:0000313" key="4">
    <source>
        <dbReference type="Proteomes" id="UP000636793"/>
    </source>
</evidence>
<accession>A0A916TJA4</accession>
<comment type="similarity">
    <text evidence="1">Belongs to the YciI family.</text>
</comment>
<comment type="caution">
    <text evidence="3">The sequence shown here is derived from an EMBL/GenBank/DDBJ whole genome shotgun (WGS) entry which is preliminary data.</text>
</comment>
<reference evidence="3" key="2">
    <citation type="submission" date="2020-09" db="EMBL/GenBank/DDBJ databases">
        <authorList>
            <person name="Sun Q."/>
            <person name="Zhou Y."/>
        </authorList>
    </citation>
    <scope>NUCLEOTIDE SEQUENCE</scope>
    <source>
        <strain evidence="3">CGMCC 1.15085</strain>
    </source>
</reference>
<evidence type="ECO:0000259" key="2">
    <source>
        <dbReference type="Pfam" id="PF03795"/>
    </source>
</evidence>
<evidence type="ECO:0000256" key="1">
    <source>
        <dbReference type="ARBA" id="ARBA00007689"/>
    </source>
</evidence>
<dbReference type="InterPro" id="IPR011008">
    <property type="entry name" value="Dimeric_a/b-barrel"/>
</dbReference>
<dbReference type="Proteomes" id="UP000636793">
    <property type="component" value="Unassembled WGS sequence"/>
</dbReference>
<sequence length="181" mass="19980">MNFFCFHRDRVGSGVLRDELREEHWSYMDRFAGQLIARGPTFNADGAVTGSVHVVRTTNAAEARAFAFEEPYYQAGVFRDVLLRRWENLLGRTMWQFPNPREDAHRYLVLGLGGQRVGHASDQTSVIACGPLLSDDGGRSLGAAALVQIQDPRVASAVLFGGDGTEAEVHRWDFGGRPSDG</sequence>